<name>A0A0F9KDM2_9ZZZZ</name>
<dbReference type="AlphaFoldDB" id="A0A0F9KDM2"/>
<dbReference type="EMBL" id="LAZR01015381">
    <property type="protein sequence ID" value="KKM13425.1"/>
    <property type="molecule type" value="Genomic_DNA"/>
</dbReference>
<proteinExistence type="predicted"/>
<protein>
    <submittedName>
        <fullName evidence="1">Uncharacterized protein</fullName>
    </submittedName>
</protein>
<reference evidence="1" key="1">
    <citation type="journal article" date="2015" name="Nature">
        <title>Complex archaea that bridge the gap between prokaryotes and eukaryotes.</title>
        <authorList>
            <person name="Spang A."/>
            <person name="Saw J.H."/>
            <person name="Jorgensen S.L."/>
            <person name="Zaremba-Niedzwiedzka K."/>
            <person name="Martijn J."/>
            <person name="Lind A.E."/>
            <person name="van Eijk R."/>
            <person name="Schleper C."/>
            <person name="Guy L."/>
            <person name="Ettema T.J."/>
        </authorList>
    </citation>
    <scope>NUCLEOTIDE SEQUENCE</scope>
</reference>
<accession>A0A0F9KDM2</accession>
<comment type="caution">
    <text evidence="1">The sequence shown here is derived from an EMBL/GenBank/DDBJ whole genome shotgun (WGS) entry which is preliminary data.</text>
</comment>
<gene>
    <name evidence="1" type="ORF">LCGC14_1716390</name>
</gene>
<evidence type="ECO:0000313" key="1">
    <source>
        <dbReference type="EMBL" id="KKM13425.1"/>
    </source>
</evidence>
<organism evidence="1">
    <name type="scientific">marine sediment metagenome</name>
    <dbReference type="NCBI Taxonomy" id="412755"/>
    <lineage>
        <taxon>unclassified sequences</taxon>
        <taxon>metagenomes</taxon>
        <taxon>ecological metagenomes</taxon>
    </lineage>
</organism>
<sequence>MAKKKKNTSKLSDKVIESIKMLRSNAIAYREIADRLGIGYGSVQKYAKDVTFLPKSMRKNPFELESPSKKPDLYDRRFKGKNYTDLEKNKVVKQCSIV</sequence>